<dbReference type="InterPro" id="IPR029045">
    <property type="entry name" value="ClpP/crotonase-like_dom_sf"/>
</dbReference>
<name>A0ABS8UDS5_9GAMM</name>
<dbReference type="PANTHER" id="PTHR32060:SF30">
    <property type="entry name" value="CARBOXY-TERMINAL PROCESSING PROTEASE CTPA"/>
    <property type="match status" value="1"/>
</dbReference>
<evidence type="ECO:0000313" key="4">
    <source>
        <dbReference type="Proteomes" id="UP001430360"/>
    </source>
</evidence>
<protein>
    <submittedName>
        <fullName evidence="3">S41 family peptidase</fullName>
    </submittedName>
</protein>
<feature type="chain" id="PRO_5046819492" evidence="1">
    <location>
        <begin position="22"/>
        <end position="503"/>
    </location>
</feature>
<feature type="domain" description="Tail specific protease" evidence="2">
    <location>
        <begin position="262"/>
        <end position="429"/>
    </location>
</feature>
<keyword evidence="4" id="KW-1185">Reference proteome</keyword>
<gene>
    <name evidence="3" type="ORF">LTT95_10690</name>
</gene>
<reference evidence="3" key="1">
    <citation type="submission" date="2021-12" db="EMBL/GenBank/DDBJ databases">
        <authorList>
            <person name="Ulrich A."/>
        </authorList>
    </citation>
    <scope>NUCLEOTIDE SEQUENCE</scope>
    <source>
        <strain evidence="3">A1P009</strain>
    </source>
</reference>
<dbReference type="SUPFAM" id="SSF52096">
    <property type="entry name" value="ClpP/crotonase"/>
    <property type="match status" value="1"/>
</dbReference>
<evidence type="ECO:0000256" key="1">
    <source>
        <dbReference type="SAM" id="SignalP"/>
    </source>
</evidence>
<evidence type="ECO:0000259" key="2">
    <source>
        <dbReference type="Pfam" id="PF03572"/>
    </source>
</evidence>
<reference evidence="3" key="2">
    <citation type="journal article" date="2022" name="Syst. Appl. Microbiol.">
        <title>Physiological and genomic characterisation of Luteimonas fraxinea sp. nov., a bacterial species associated with trees tolerant to ash dieback.</title>
        <authorList>
            <person name="Ulrich K."/>
            <person name="Becker R."/>
            <person name="Behrendt U."/>
            <person name="Kube M."/>
            <person name="Schneck V."/>
            <person name="Ulrich A."/>
        </authorList>
    </citation>
    <scope>NUCLEOTIDE SEQUENCE</scope>
    <source>
        <strain evidence="3">A1P009</strain>
    </source>
</reference>
<keyword evidence="1" id="KW-0732">Signal</keyword>
<organism evidence="3 4">
    <name type="scientific">Luteimonas fraxinea</name>
    <dbReference type="NCBI Taxonomy" id="2901869"/>
    <lineage>
        <taxon>Bacteria</taxon>
        <taxon>Pseudomonadati</taxon>
        <taxon>Pseudomonadota</taxon>
        <taxon>Gammaproteobacteria</taxon>
        <taxon>Lysobacterales</taxon>
        <taxon>Lysobacteraceae</taxon>
        <taxon>Luteimonas</taxon>
    </lineage>
</organism>
<evidence type="ECO:0000313" key="3">
    <source>
        <dbReference type="EMBL" id="MCD9097404.1"/>
    </source>
</evidence>
<dbReference type="EMBL" id="JAJQKU010000003">
    <property type="protein sequence ID" value="MCD9097404.1"/>
    <property type="molecule type" value="Genomic_DNA"/>
</dbReference>
<proteinExistence type="predicted"/>
<dbReference type="RefSeq" id="WP_232136439.1">
    <property type="nucleotide sequence ID" value="NZ_CP089507.1"/>
</dbReference>
<dbReference type="InterPro" id="IPR005151">
    <property type="entry name" value="Tail-specific_protease"/>
</dbReference>
<dbReference type="Proteomes" id="UP001430360">
    <property type="component" value="Unassembled WGS sequence"/>
</dbReference>
<dbReference type="PANTHER" id="PTHR32060">
    <property type="entry name" value="TAIL-SPECIFIC PROTEASE"/>
    <property type="match status" value="1"/>
</dbReference>
<feature type="signal peptide" evidence="1">
    <location>
        <begin position="1"/>
        <end position="21"/>
    </location>
</feature>
<dbReference type="Gene3D" id="3.90.226.10">
    <property type="entry name" value="2-enoyl-CoA Hydratase, Chain A, domain 1"/>
    <property type="match status" value="1"/>
</dbReference>
<accession>A0ABS8UDS5</accession>
<dbReference type="Pfam" id="PF03572">
    <property type="entry name" value="Peptidase_S41"/>
    <property type="match status" value="1"/>
</dbReference>
<comment type="caution">
    <text evidence="3">The sequence shown here is derived from an EMBL/GenBank/DDBJ whole genome shotgun (WGS) entry which is preliminary data.</text>
</comment>
<sequence>MARFVLLLCCLFAFPLPVSLAAAPDPDRARLDDVLSGAGLVSDVDRLQRTYTALHPGLYRYATPEEVRARFDGLRRALAGGATRGEAFLAFARFAATIRCGHTFPNVLNQPDALQSALLGGAQRLPFHFRWIAGRMVVTDGLGIPDLQRGADVLTIGGVPAQDMLTALLQVARADGGNDAKRIAQMQVLGYDAIEMFDVYLPLLYPKLGERPVVVWRNPDGTRIERALQGLTLAQRSEQLVNLSAASPEAPAWSLDSRDPALAVLHMPSWALFNSTWDWRAFIDTSFAQLDAAGTPALVIDLRGNEGGLGIGEVLLAHLAAAPIELPRIEHRVRVRRVPDDLRAGLSTWDRSFYDWGDAATPRGENDFRLTRWQPDTGVERIVPIAPRYTGKVFVLIGAENSSATFEFAQQAKASGLATLVGQATGGNQRGINGSAFFFLTLPHSGIELDLPLVGQFPLGPFPGGAPPDAGIEPDIRVEHTVQDIVEGRDAEMDAVRRALRAG</sequence>